<evidence type="ECO:0000313" key="2">
    <source>
        <dbReference type="Proteomes" id="UP001597297"/>
    </source>
</evidence>
<dbReference type="SFLD" id="SFLDS00003">
    <property type="entry name" value="Haloacid_Dehalogenase"/>
    <property type="match status" value="1"/>
</dbReference>
<dbReference type="SFLD" id="SFLDG01129">
    <property type="entry name" value="C1.5:_HAD__Beta-PGM__Phosphata"/>
    <property type="match status" value="1"/>
</dbReference>
<evidence type="ECO:0000313" key="1">
    <source>
        <dbReference type="EMBL" id="MFD2275810.1"/>
    </source>
</evidence>
<dbReference type="Proteomes" id="UP001597297">
    <property type="component" value="Unassembled WGS sequence"/>
</dbReference>
<dbReference type="InterPro" id="IPR041492">
    <property type="entry name" value="HAD_2"/>
</dbReference>
<dbReference type="Pfam" id="PF13419">
    <property type="entry name" value="HAD_2"/>
    <property type="match status" value="1"/>
</dbReference>
<keyword evidence="2" id="KW-1185">Reference proteome</keyword>
<comment type="caution">
    <text evidence="1">The sequence shown here is derived from an EMBL/GenBank/DDBJ whole genome shotgun (WGS) entry which is preliminary data.</text>
</comment>
<organism evidence="1 2">
    <name type="scientific">Rubritalea spongiae</name>
    <dbReference type="NCBI Taxonomy" id="430797"/>
    <lineage>
        <taxon>Bacteria</taxon>
        <taxon>Pseudomonadati</taxon>
        <taxon>Verrucomicrobiota</taxon>
        <taxon>Verrucomicrobiia</taxon>
        <taxon>Verrucomicrobiales</taxon>
        <taxon>Rubritaleaceae</taxon>
        <taxon>Rubritalea</taxon>
    </lineage>
</organism>
<dbReference type="Gene3D" id="1.10.150.240">
    <property type="entry name" value="Putative phosphatase, domain 2"/>
    <property type="match status" value="1"/>
</dbReference>
<gene>
    <name evidence="1" type="ORF">ACFSQZ_04965</name>
</gene>
<dbReference type="EMBL" id="JBHUJC010000013">
    <property type="protein sequence ID" value="MFD2275810.1"/>
    <property type="molecule type" value="Genomic_DNA"/>
</dbReference>
<accession>A0ABW5E2Z9</accession>
<dbReference type="GO" id="GO:0016787">
    <property type="term" value="F:hydrolase activity"/>
    <property type="evidence" value="ECO:0007669"/>
    <property type="project" value="UniProtKB-KW"/>
</dbReference>
<proteinExistence type="predicted"/>
<dbReference type="RefSeq" id="WP_377095199.1">
    <property type="nucleotide sequence ID" value="NZ_JBHSJM010000001.1"/>
</dbReference>
<keyword evidence="1" id="KW-0378">Hydrolase</keyword>
<dbReference type="PANTHER" id="PTHR18901">
    <property type="entry name" value="2-DEOXYGLUCOSE-6-PHOSPHATE PHOSPHATASE 2"/>
    <property type="match status" value="1"/>
</dbReference>
<dbReference type="PANTHER" id="PTHR18901:SF38">
    <property type="entry name" value="PSEUDOURIDINE-5'-PHOSPHATASE"/>
    <property type="match status" value="1"/>
</dbReference>
<protein>
    <submittedName>
        <fullName evidence="1">HAD family hydrolase</fullName>
    </submittedName>
</protein>
<dbReference type="InterPro" id="IPR023214">
    <property type="entry name" value="HAD_sf"/>
</dbReference>
<dbReference type="InterPro" id="IPR006439">
    <property type="entry name" value="HAD-SF_hydro_IA"/>
</dbReference>
<reference evidence="2" key="1">
    <citation type="journal article" date="2019" name="Int. J. Syst. Evol. Microbiol.">
        <title>The Global Catalogue of Microorganisms (GCM) 10K type strain sequencing project: providing services to taxonomists for standard genome sequencing and annotation.</title>
        <authorList>
            <consortium name="The Broad Institute Genomics Platform"/>
            <consortium name="The Broad Institute Genome Sequencing Center for Infectious Disease"/>
            <person name="Wu L."/>
            <person name="Ma J."/>
        </authorList>
    </citation>
    <scope>NUCLEOTIDE SEQUENCE [LARGE SCALE GENOMIC DNA]</scope>
    <source>
        <strain evidence="2">JCM 16545</strain>
    </source>
</reference>
<dbReference type="Gene3D" id="3.40.50.1000">
    <property type="entry name" value="HAD superfamily/HAD-like"/>
    <property type="match status" value="1"/>
</dbReference>
<dbReference type="SUPFAM" id="SSF56784">
    <property type="entry name" value="HAD-like"/>
    <property type="match status" value="1"/>
</dbReference>
<sequence length="223" mass="24993">MLALSLTPKAVLFDFDGVILDTEWPIYQTWLKLFQSEGQDLPIETYVQCIGSDFDTWSPEKHLEDLTGKTYDWNEINPPRQIEIRAALEKPIALPGVRELFTHLFELEIPILVVSSSTHDWVDNWLEKMHLMDMVQATVCRGDAPRIKPAPDLYLEAVRQVGLPAADCLVIEDSLNGTKAAIEAGCQTIVVPSRLTNCLDFSIADNVIGSLKELLPAEKVLSF</sequence>
<dbReference type="InterPro" id="IPR036412">
    <property type="entry name" value="HAD-like_sf"/>
</dbReference>
<dbReference type="NCBIfam" id="TIGR01509">
    <property type="entry name" value="HAD-SF-IA-v3"/>
    <property type="match status" value="1"/>
</dbReference>
<name>A0ABW5E2Z9_9BACT</name>
<dbReference type="InterPro" id="IPR023198">
    <property type="entry name" value="PGP-like_dom2"/>
</dbReference>